<comment type="caution">
    <text evidence="3">The sequence shown here is derived from an EMBL/GenBank/DDBJ whole genome shotgun (WGS) entry which is preliminary data.</text>
</comment>
<evidence type="ECO:0000256" key="2">
    <source>
        <dbReference type="SAM" id="Phobius"/>
    </source>
</evidence>
<sequence length="649" mass="69614">MSYLPQAEDELATQDSHGFEPASSEPGTSIIKLSKPAQYAILALFALYAPSAIGTGPLFDPYLQLLLLVSLVFGSLLVSTANLAGPLRYTYHNYAALVGKAHPLVSLATAKVTAWAPLPFVVLALLPWFRTWFFMGAIPLAWQYVREEHQQAVRETSDRVDGYCTRAEAAVKRAQSDAEAASQCLRHLEQNLRAAAFYEEPSAAWTTPLDSRSQVSSSVVARQAQQQQQQQQQQYGAVVRGVLATHAEEVAGAADSVAAEADKAFLAGQESLRLSSEVHDLATRAKTAAREGRMADQQRLALQAEAKLGATENASAAATAAKEKAGSEGRAAYVGWLFAREQHREQVVDVARRADKACIRAASLSALARAERVAVEEHERAASRHAADAARDARAAHHVRLADFYVESAPAWAKLQDYTNAVQDAVGRAEVLSATAAHLKTQALQFKDKTSGLTEDQARHLNVAEVSFEVLGHIHTMQQDGAKIRDKVDRFKRAATKTNEGRKCQAEAARGAAETLAGITADVQAAAEAATHATEHADEVRQHALDAKAAVARGDNDVAKHAMGELDKALKACGQDLEDAIQKRENVQASMAMFAADKYLCVVANLDLDPADLDPVQPVAAGWDSPSLAEQSDEGGESADSGEDSEAGE</sequence>
<accession>A0ABQ0G2X4</accession>
<keyword evidence="4" id="KW-1185">Reference proteome</keyword>
<feature type="compositionally biased region" description="Acidic residues" evidence="1">
    <location>
        <begin position="631"/>
        <end position="649"/>
    </location>
</feature>
<dbReference type="EMBL" id="BAAFSV010000001">
    <property type="protein sequence ID" value="GAB1311910.1"/>
    <property type="molecule type" value="Genomic_DNA"/>
</dbReference>
<feature type="transmembrane region" description="Helical" evidence="2">
    <location>
        <begin position="65"/>
        <end position="84"/>
    </location>
</feature>
<keyword evidence="2" id="KW-0472">Membrane</keyword>
<proteinExistence type="predicted"/>
<name>A0ABQ0G2X4_9PEZI</name>
<organism evidence="3 4">
    <name type="scientific">Madurella fahalii</name>
    <dbReference type="NCBI Taxonomy" id="1157608"/>
    <lineage>
        <taxon>Eukaryota</taxon>
        <taxon>Fungi</taxon>
        <taxon>Dikarya</taxon>
        <taxon>Ascomycota</taxon>
        <taxon>Pezizomycotina</taxon>
        <taxon>Sordariomycetes</taxon>
        <taxon>Sordariomycetidae</taxon>
        <taxon>Sordariales</taxon>
        <taxon>Sordariales incertae sedis</taxon>
        <taxon>Madurella</taxon>
    </lineage>
</organism>
<gene>
    <name evidence="3" type="ORF">MFIFM68171_02120</name>
</gene>
<keyword evidence="2" id="KW-1133">Transmembrane helix</keyword>
<dbReference type="RefSeq" id="XP_070913643.1">
    <property type="nucleotide sequence ID" value="XM_071057542.1"/>
</dbReference>
<evidence type="ECO:0000313" key="4">
    <source>
        <dbReference type="Proteomes" id="UP001628179"/>
    </source>
</evidence>
<dbReference type="Proteomes" id="UP001628179">
    <property type="component" value="Unassembled WGS sequence"/>
</dbReference>
<evidence type="ECO:0000313" key="3">
    <source>
        <dbReference type="EMBL" id="GAB1311910.1"/>
    </source>
</evidence>
<keyword evidence="2" id="KW-0812">Transmembrane</keyword>
<dbReference type="GeneID" id="98172865"/>
<feature type="region of interest" description="Disordered" evidence="1">
    <location>
        <begin position="613"/>
        <end position="649"/>
    </location>
</feature>
<feature type="transmembrane region" description="Helical" evidence="2">
    <location>
        <begin position="39"/>
        <end position="59"/>
    </location>
</feature>
<feature type="transmembrane region" description="Helical" evidence="2">
    <location>
        <begin position="104"/>
        <end position="129"/>
    </location>
</feature>
<evidence type="ECO:0000256" key="1">
    <source>
        <dbReference type="SAM" id="MobiDB-lite"/>
    </source>
</evidence>
<reference evidence="3 4" key="1">
    <citation type="submission" date="2024-09" db="EMBL/GenBank/DDBJ databases">
        <title>Itraconazole resistance in Madurella fahalii resulting from another homologue of gene encoding cytochrome P450 14-alpha sterol demethylase (CYP51).</title>
        <authorList>
            <person name="Yoshioka I."/>
            <person name="Fahal A.H."/>
            <person name="Kaneko S."/>
            <person name="Yaguchi T."/>
        </authorList>
    </citation>
    <scope>NUCLEOTIDE SEQUENCE [LARGE SCALE GENOMIC DNA]</scope>
    <source>
        <strain evidence="3 4">IFM 68171</strain>
    </source>
</reference>
<protein>
    <submittedName>
        <fullName evidence="3">Uncharacterized protein</fullName>
    </submittedName>
</protein>